<dbReference type="PIRSF" id="PIRSF006648">
    <property type="entry name" value="DrrB"/>
    <property type="match status" value="1"/>
</dbReference>
<dbReference type="PANTHER" id="PTHR43229:SF2">
    <property type="entry name" value="NODULATION PROTEIN J"/>
    <property type="match status" value="1"/>
</dbReference>
<keyword evidence="9" id="KW-1185">Reference proteome</keyword>
<dbReference type="InterPro" id="IPR051784">
    <property type="entry name" value="Nod_factor_ABC_transporter"/>
</dbReference>
<keyword evidence="4 6" id="KW-0472">Membrane</keyword>
<keyword evidence="3 6" id="KW-1133">Transmembrane helix</keyword>
<feature type="transmembrane region" description="Helical" evidence="6">
    <location>
        <begin position="20"/>
        <end position="40"/>
    </location>
</feature>
<evidence type="ECO:0000256" key="5">
    <source>
        <dbReference type="ARBA" id="ARBA00023251"/>
    </source>
</evidence>
<evidence type="ECO:0000256" key="4">
    <source>
        <dbReference type="ARBA" id="ARBA00023136"/>
    </source>
</evidence>
<dbReference type="GO" id="GO:0043190">
    <property type="term" value="C:ATP-binding cassette (ABC) transporter complex"/>
    <property type="evidence" value="ECO:0007669"/>
    <property type="project" value="InterPro"/>
</dbReference>
<comment type="caution">
    <text evidence="8">The sequence shown here is derived from an EMBL/GenBank/DDBJ whole genome shotgun (WGS) entry which is preliminary data.</text>
</comment>
<feature type="transmembrane region" description="Helical" evidence="6">
    <location>
        <begin position="134"/>
        <end position="155"/>
    </location>
</feature>
<feature type="domain" description="ABC-2 type transporter transmembrane" evidence="7">
    <location>
        <begin position="53"/>
        <end position="237"/>
    </location>
</feature>
<dbReference type="GO" id="GO:0140359">
    <property type="term" value="F:ABC-type transporter activity"/>
    <property type="evidence" value="ECO:0007669"/>
    <property type="project" value="InterPro"/>
</dbReference>
<keyword evidence="5" id="KW-0046">Antibiotic resistance</keyword>
<name>A0A8J3PX99_9ACTN</name>
<dbReference type="GO" id="GO:0046677">
    <property type="term" value="P:response to antibiotic"/>
    <property type="evidence" value="ECO:0007669"/>
    <property type="project" value="UniProtKB-KW"/>
</dbReference>
<evidence type="ECO:0000313" key="9">
    <source>
        <dbReference type="Proteomes" id="UP000630097"/>
    </source>
</evidence>
<feature type="transmembrane region" description="Helical" evidence="6">
    <location>
        <begin position="219"/>
        <end position="240"/>
    </location>
</feature>
<evidence type="ECO:0000256" key="3">
    <source>
        <dbReference type="ARBA" id="ARBA00022989"/>
    </source>
</evidence>
<dbReference type="InterPro" id="IPR013525">
    <property type="entry name" value="ABC2_TM"/>
</dbReference>
<sequence length="247" mass="26519">MTMAHYLRIELLRMVRNKRYIIFVIAFPVIFYLLYSNLWGDQVDETTGVKGAVVLMVSMAAYGALAASIMSSAVPWAQERHSGWLRQLQITPLPGWAIICTKLIASMVLVLPSLLLVGLAAVLTQDVSLPAGEWAGLIGSLWVGTIPFIALGLTIGSLLPPDTAQPVAMIGMFGLALLGGLWFPVEVMPSAMKSIAQVLPSYDYASIGWKIVAGDTPEASAVFGIVGWAVVLGVLAVFAYRRATVRA</sequence>
<evidence type="ECO:0000313" key="8">
    <source>
        <dbReference type="EMBL" id="GIG82832.1"/>
    </source>
</evidence>
<dbReference type="AlphaFoldDB" id="A0A8J3PX99"/>
<dbReference type="EMBL" id="BONV01000033">
    <property type="protein sequence ID" value="GIG82832.1"/>
    <property type="molecule type" value="Genomic_DNA"/>
</dbReference>
<dbReference type="Pfam" id="PF12698">
    <property type="entry name" value="ABC2_membrane_3"/>
    <property type="match status" value="1"/>
</dbReference>
<gene>
    <name evidence="8" type="ORF">Pka01_59590</name>
</gene>
<evidence type="ECO:0000256" key="6">
    <source>
        <dbReference type="SAM" id="Phobius"/>
    </source>
</evidence>
<evidence type="ECO:0000259" key="7">
    <source>
        <dbReference type="Pfam" id="PF12698"/>
    </source>
</evidence>
<evidence type="ECO:0000256" key="1">
    <source>
        <dbReference type="ARBA" id="ARBA00004141"/>
    </source>
</evidence>
<dbReference type="PANTHER" id="PTHR43229">
    <property type="entry name" value="NODULATION PROTEIN J"/>
    <property type="match status" value="1"/>
</dbReference>
<feature type="transmembrane region" description="Helical" evidence="6">
    <location>
        <begin position="52"/>
        <end position="74"/>
    </location>
</feature>
<dbReference type="Proteomes" id="UP000630097">
    <property type="component" value="Unassembled WGS sequence"/>
</dbReference>
<keyword evidence="2 6" id="KW-0812">Transmembrane</keyword>
<feature type="transmembrane region" description="Helical" evidence="6">
    <location>
        <begin position="167"/>
        <end position="185"/>
    </location>
</feature>
<organism evidence="8 9">
    <name type="scientific">Planotetraspora kaengkrachanensis</name>
    <dbReference type="NCBI Taxonomy" id="575193"/>
    <lineage>
        <taxon>Bacteria</taxon>
        <taxon>Bacillati</taxon>
        <taxon>Actinomycetota</taxon>
        <taxon>Actinomycetes</taxon>
        <taxon>Streptosporangiales</taxon>
        <taxon>Streptosporangiaceae</taxon>
        <taxon>Planotetraspora</taxon>
    </lineage>
</organism>
<evidence type="ECO:0000256" key="2">
    <source>
        <dbReference type="ARBA" id="ARBA00022692"/>
    </source>
</evidence>
<accession>A0A8J3PX99</accession>
<comment type="subcellular location">
    <subcellularLocation>
        <location evidence="1">Membrane</location>
        <topology evidence="1">Multi-pass membrane protein</topology>
    </subcellularLocation>
</comment>
<dbReference type="InterPro" id="IPR000412">
    <property type="entry name" value="ABC_2_transport"/>
</dbReference>
<protein>
    <submittedName>
        <fullName evidence="8">ABC transporter</fullName>
    </submittedName>
</protein>
<proteinExistence type="predicted"/>
<feature type="transmembrane region" description="Helical" evidence="6">
    <location>
        <begin position="95"/>
        <end position="122"/>
    </location>
</feature>
<reference evidence="8 9" key="1">
    <citation type="submission" date="2021-01" db="EMBL/GenBank/DDBJ databases">
        <title>Whole genome shotgun sequence of Planotetraspora kaengkrachanensis NBRC 104272.</title>
        <authorList>
            <person name="Komaki H."/>
            <person name="Tamura T."/>
        </authorList>
    </citation>
    <scope>NUCLEOTIDE SEQUENCE [LARGE SCALE GENOMIC DNA]</scope>
    <source>
        <strain evidence="8 9">NBRC 104272</strain>
    </source>
</reference>